<organism evidence="8 9">
    <name type="scientific">Dyella mobilis</name>
    <dbReference type="NCBI Taxonomy" id="1849582"/>
    <lineage>
        <taxon>Bacteria</taxon>
        <taxon>Pseudomonadati</taxon>
        <taxon>Pseudomonadota</taxon>
        <taxon>Gammaproteobacteria</taxon>
        <taxon>Lysobacterales</taxon>
        <taxon>Rhodanobacteraceae</taxon>
        <taxon>Dyella</taxon>
    </lineage>
</organism>
<keyword evidence="6" id="KW-1133">Transmembrane helix</keyword>
<dbReference type="Proteomes" id="UP001430193">
    <property type="component" value="Unassembled WGS sequence"/>
</dbReference>
<keyword evidence="4" id="KW-0175">Coiled coil</keyword>
<reference evidence="8" key="1">
    <citation type="submission" date="2020-10" db="EMBL/GenBank/DDBJ databases">
        <title>Phylogeny of dyella-like bacteria.</title>
        <authorList>
            <person name="Fu J."/>
        </authorList>
    </citation>
    <scope>NUCLEOTIDE SEQUENCE</scope>
    <source>
        <strain evidence="8">DHON07</strain>
    </source>
</reference>
<evidence type="ECO:0000256" key="6">
    <source>
        <dbReference type="SAM" id="Phobius"/>
    </source>
</evidence>
<gene>
    <name evidence="8" type="ORF">ISS99_19165</name>
</gene>
<evidence type="ECO:0000256" key="1">
    <source>
        <dbReference type="ARBA" id="ARBA00022481"/>
    </source>
</evidence>
<dbReference type="EMBL" id="JADIKF010000040">
    <property type="protein sequence ID" value="MBM7131649.1"/>
    <property type="molecule type" value="Genomic_DNA"/>
</dbReference>
<protein>
    <recommendedName>
        <fullName evidence="7">Methyl-accepting transducer domain-containing protein</fullName>
    </recommendedName>
</protein>
<feature type="domain" description="Methyl-accepting transducer" evidence="7">
    <location>
        <begin position="120"/>
        <end position="349"/>
    </location>
</feature>
<accession>A0ABS2KKF6</accession>
<dbReference type="PANTHER" id="PTHR43531:SF14">
    <property type="entry name" value="METHYL-ACCEPTING CHEMOTAXIS PROTEIN I-RELATED"/>
    <property type="match status" value="1"/>
</dbReference>
<dbReference type="PANTHER" id="PTHR43531">
    <property type="entry name" value="PROTEIN ICFG"/>
    <property type="match status" value="1"/>
</dbReference>
<evidence type="ECO:0000259" key="7">
    <source>
        <dbReference type="PROSITE" id="PS50111"/>
    </source>
</evidence>
<feature type="transmembrane region" description="Helical" evidence="6">
    <location>
        <begin position="38"/>
        <end position="60"/>
    </location>
</feature>
<evidence type="ECO:0000256" key="2">
    <source>
        <dbReference type="ARBA" id="ARBA00029447"/>
    </source>
</evidence>
<evidence type="ECO:0000313" key="9">
    <source>
        <dbReference type="Proteomes" id="UP001430193"/>
    </source>
</evidence>
<dbReference type="InterPro" id="IPR051310">
    <property type="entry name" value="MCP_chemotaxis"/>
</dbReference>
<name>A0ABS2KKF6_9GAMM</name>
<keyword evidence="9" id="KW-1185">Reference proteome</keyword>
<dbReference type="PROSITE" id="PS50111">
    <property type="entry name" value="CHEMOTAXIS_TRANSDUC_2"/>
    <property type="match status" value="1"/>
</dbReference>
<sequence>MQSSQQALDALVAHELKSAHESVEASLQDSRAGVRSSLGINTAFGLAVLGSLVVGVFLILRAVTRELGAEPEQLRASVARIAEGDLSVASTPRDDDHSVSATLARMNGKLTGIVVEIRNASAAVGTSAKQLSQGNDDLNQRTQEQASSLEETASSMEQMTATVKHNADNANRADQLAQSARTQAQKGGEVVAEAITAMNGISDASHKIEDIIGVIDEIAFQTNLLALNAAVEAARAGEQGRGFAVVATEVRNLAQRSAAAAKEIKTLIADSAEKVNVGTELVNRSGRTLSDIVASVKRVTDIVAEIAAASQEQSSGIDQVNRAVVQMDNATQQNAALVEEAAAASRAMLEQAQQLAQQVTYFRLDEVLDDVASPAPAPRPSREFAPPRATHAIAMAGESGAWQEF</sequence>
<keyword evidence="1" id="KW-0488">Methylation</keyword>
<dbReference type="Pfam" id="PF00015">
    <property type="entry name" value="MCPsignal"/>
    <property type="match status" value="1"/>
</dbReference>
<keyword evidence="6" id="KW-0472">Membrane</keyword>
<evidence type="ECO:0000256" key="5">
    <source>
        <dbReference type="SAM" id="MobiDB-lite"/>
    </source>
</evidence>
<dbReference type="Gene3D" id="1.10.287.950">
    <property type="entry name" value="Methyl-accepting chemotaxis protein"/>
    <property type="match status" value="1"/>
</dbReference>
<evidence type="ECO:0000256" key="4">
    <source>
        <dbReference type="SAM" id="Coils"/>
    </source>
</evidence>
<comment type="caution">
    <text evidence="8">The sequence shown here is derived from an EMBL/GenBank/DDBJ whole genome shotgun (WGS) entry which is preliminary data.</text>
</comment>
<evidence type="ECO:0000256" key="3">
    <source>
        <dbReference type="PROSITE-ProRule" id="PRU00284"/>
    </source>
</evidence>
<keyword evidence="3" id="KW-0807">Transducer</keyword>
<dbReference type="SUPFAM" id="SSF58104">
    <property type="entry name" value="Methyl-accepting chemotaxis protein (MCP) signaling domain"/>
    <property type="match status" value="1"/>
</dbReference>
<feature type="coiled-coil region" evidence="4">
    <location>
        <begin position="320"/>
        <end position="358"/>
    </location>
</feature>
<comment type="similarity">
    <text evidence="2">Belongs to the methyl-accepting chemotaxis (MCP) protein family.</text>
</comment>
<dbReference type="CDD" id="cd11386">
    <property type="entry name" value="MCP_signal"/>
    <property type="match status" value="1"/>
</dbReference>
<keyword evidence="6" id="KW-0812">Transmembrane</keyword>
<evidence type="ECO:0000313" key="8">
    <source>
        <dbReference type="EMBL" id="MBM7131649.1"/>
    </source>
</evidence>
<dbReference type="InterPro" id="IPR004089">
    <property type="entry name" value="MCPsignal_dom"/>
</dbReference>
<proteinExistence type="inferred from homology"/>
<dbReference type="SMART" id="SM00283">
    <property type="entry name" value="MA"/>
    <property type="match status" value="1"/>
</dbReference>
<feature type="region of interest" description="Disordered" evidence="5">
    <location>
        <begin position="128"/>
        <end position="154"/>
    </location>
</feature>